<keyword evidence="9 17" id="KW-0573">Peptidoglycan synthesis</keyword>
<dbReference type="GO" id="GO:0050380">
    <property type="term" value="F:undecaprenyl-diphosphatase activity"/>
    <property type="evidence" value="ECO:0007669"/>
    <property type="project" value="UniProtKB-UniRule"/>
</dbReference>
<name>A0A5C8Z3C3_9ACTN</name>
<evidence type="ECO:0000256" key="8">
    <source>
        <dbReference type="ARBA" id="ARBA00022960"/>
    </source>
</evidence>
<keyword evidence="8 17" id="KW-0133">Cell shape</keyword>
<feature type="transmembrane region" description="Helical" evidence="17">
    <location>
        <begin position="67"/>
        <end position="86"/>
    </location>
</feature>
<evidence type="ECO:0000256" key="4">
    <source>
        <dbReference type="ARBA" id="ARBA00021581"/>
    </source>
</evidence>
<protein>
    <recommendedName>
        <fullName evidence="4 17">Undecaprenyl-diphosphatase</fullName>
        <ecNumber evidence="3 17">3.6.1.27</ecNumber>
    </recommendedName>
    <alternativeName>
        <fullName evidence="15 17">Bacitracin resistance protein</fullName>
    </alternativeName>
    <alternativeName>
        <fullName evidence="14 17">Undecaprenyl pyrophosphate phosphatase</fullName>
    </alternativeName>
</protein>
<accession>A0A5C8Z3C3</accession>
<dbReference type="GO" id="GO:0009252">
    <property type="term" value="P:peptidoglycan biosynthetic process"/>
    <property type="evidence" value="ECO:0007669"/>
    <property type="project" value="UniProtKB-KW"/>
</dbReference>
<evidence type="ECO:0000256" key="16">
    <source>
        <dbReference type="ARBA" id="ARBA00047594"/>
    </source>
</evidence>
<comment type="function">
    <text evidence="17">Catalyzes the dephosphorylation of undecaprenyl diphosphate (UPP). Confers resistance to bacitracin.</text>
</comment>
<feature type="transmembrane region" description="Helical" evidence="17">
    <location>
        <begin position="143"/>
        <end position="159"/>
    </location>
</feature>
<evidence type="ECO:0000256" key="7">
    <source>
        <dbReference type="ARBA" id="ARBA00022801"/>
    </source>
</evidence>
<keyword evidence="13 17" id="KW-0961">Cell wall biogenesis/degradation</keyword>
<dbReference type="GO" id="GO:0046677">
    <property type="term" value="P:response to antibiotic"/>
    <property type="evidence" value="ECO:0007669"/>
    <property type="project" value="UniProtKB-UniRule"/>
</dbReference>
<dbReference type="EC" id="3.6.1.27" evidence="3 17"/>
<keyword evidence="12 17" id="KW-0046">Antibiotic resistance</keyword>
<dbReference type="GO" id="GO:0008360">
    <property type="term" value="P:regulation of cell shape"/>
    <property type="evidence" value="ECO:0007669"/>
    <property type="project" value="UniProtKB-KW"/>
</dbReference>
<evidence type="ECO:0000256" key="2">
    <source>
        <dbReference type="ARBA" id="ARBA00010621"/>
    </source>
</evidence>
<reference evidence="18 19" key="1">
    <citation type="submission" date="2019-07" db="EMBL/GenBank/DDBJ databases">
        <title>Quadrisphaera sp. strain DD2A genome sequencing and assembly.</title>
        <authorList>
            <person name="Kim I."/>
        </authorList>
    </citation>
    <scope>NUCLEOTIDE SEQUENCE [LARGE SCALE GENOMIC DNA]</scope>
    <source>
        <strain evidence="18 19">DD2A</strain>
    </source>
</reference>
<evidence type="ECO:0000313" key="19">
    <source>
        <dbReference type="Proteomes" id="UP000321234"/>
    </source>
</evidence>
<feature type="transmembrane region" description="Helical" evidence="17">
    <location>
        <begin position="321"/>
        <end position="339"/>
    </location>
</feature>
<gene>
    <name evidence="17" type="primary">uppP</name>
    <name evidence="18" type="ORF">FMM08_21915</name>
</gene>
<dbReference type="OrthoDB" id="9808289at2"/>
<feature type="transmembrane region" description="Helical" evidence="17">
    <location>
        <begin position="289"/>
        <end position="309"/>
    </location>
</feature>
<keyword evidence="11 17" id="KW-0472">Membrane</keyword>
<dbReference type="GO" id="GO:0071555">
    <property type="term" value="P:cell wall organization"/>
    <property type="evidence" value="ECO:0007669"/>
    <property type="project" value="UniProtKB-KW"/>
</dbReference>
<keyword evidence="19" id="KW-1185">Reference proteome</keyword>
<dbReference type="PANTHER" id="PTHR30622">
    <property type="entry name" value="UNDECAPRENYL-DIPHOSPHATASE"/>
    <property type="match status" value="1"/>
</dbReference>
<feature type="transmembrane region" description="Helical" evidence="17">
    <location>
        <begin position="113"/>
        <end position="131"/>
    </location>
</feature>
<comment type="miscellaneous">
    <text evidence="17">Bacitracin is thought to be involved in the inhibition of peptidoglycan synthesis by sequestering undecaprenyl diphosphate, thereby reducing the pool of lipid carrier available.</text>
</comment>
<evidence type="ECO:0000256" key="13">
    <source>
        <dbReference type="ARBA" id="ARBA00023316"/>
    </source>
</evidence>
<keyword evidence="10 17" id="KW-1133">Transmembrane helix</keyword>
<comment type="subcellular location">
    <subcellularLocation>
        <location evidence="1 17">Cell membrane</location>
        <topology evidence="1 17">Multi-pass membrane protein</topology>
    </subcellularLocation>
</comment>
<dbReference type="AlphaFoldDB" id="A0A5C8Z3C3"/>
<feature type="transmembrane region" description="Helical" evidence="17">
    <location>
        <begin position="259"/>
        <end position="277"/>
    </location>
</feature>
<dbReference type="PANTHER" id="PTHR30622:SF4">
    <property type="entry name" value="UNDECAPRENYL-DIPHOSPHATASE"/>
    <property type="match status" value="1"/>
</dbReference>
<evidence type="ECO:0000256" key="6">
    <source>
        <dbReference type="ARBA" id="ARBA00022692"/>
    </source>
</evidence>
<proteinExistence type="inferred from homology"/>
<keyword evidence="7 17" id="KW-0378">Hydrolase</keyword>
<comment type="similarity">
    <text evidence="2 17">Belongs to the UppP family.</text>
</comment>
<evidence type="ECO:0000256" key="15">
    <source>
        <dbReference type="ARBA" id="ARBA00032932"/>
    </source>
</evidence>
<dbReference type="Proteomes" id="UP000321234">
    <property type="component" value="Unassembled WGS sequence"/>
</dbReference>
<dbReference type="HAMAP" id="MF_01006">
    <property type="entry name" value="Undec_diphosphatase"/>
    <property type="match status" value="1"/>
</dbReference>
<evidence type="ECO:0000256" key="3">
    <source>
        <dbReference type="ARBA" id="ARBA00012374"/>
    </source>
</evidence>
<evidence type="ECO:0000313" key="18">
    <source>
        <dbReference type="EMBL" id="TXR51698.1"/>
    </source>
</evidence>
<dbReference type="InterPro" id="IPR003824">
    <property type="entry name" value="UppP"/>
</dbReference>
<organism evidence="18 19">
    <name type="scientific">Quadrisphaera setariae</name>
    <dbReference type="NCBI Taxonomy" id="2593304"/>
    <lineage>
        <taxon>Bacteria</taxon>
        <taxon>Bacillati</taxon>
        <taxon>Actinomycetota</taxon>
        <taxon>Actinomycetes</taxon>
        <taxon>Kineosporiales</taxon>
        <taxon>Kineosporiaceae</taxon>
        <taxon>Quadrisphaera</taxon>
    </lineage>
</organism>
<evidence type="ECO:0000256" key="10">
    <source>
        <dbReference type="ARBA" id="ARBA00022989"/>
    </source>
</evidence>
<evidence type="ECO:0000256" key="1">
    <source>
        <dbReference type="ARBA" id="ARBA00004651"/>
    </source>
</evidence>
<comment type="caution">
    <text evidence="18">The sequence shown here is derived from an EMBL/GenBank/DDBJ whole genome shotgun (WGS) entry which is preliminary data.</text>
</comment>
<evidence type="ECO:0000256" key="11">
    <source>
        <dbReference type="ARBA" id="ARBA00023136"/>
    </source>
</evidence>
<keyword evidence="6 17" id="KW-0812">Transmembrane</keyword>
<evidence type="ECO:0000256" key="9">
    <source>
        <dbReference type="ARBA" id="ARBA00022984"/>
    </source>
</evidence>
<dbReference type="NCBIfam" id="NF001395">
    <property type="entry name" value="PRK00281.3-1"/>
    <property type="match status" value="1"/>
</dbReference>
<evidence type="ECO:0000256" key="14">
    <source>
        <dbReference type="ARBA" id="ARBA00032707"/>
    </source>
</evidence>
<comment type="catalytic activity">
    <reaction evidence="16 17">
        <text>di-trans,octa-cis-undecaprenyl diphosphate + H2O = di-trans,octa-cis-undecaprenyl phosphate + phosphate + H(+)</text>
        <dbReference type="Rhea" id="RHEA:28094"/>
        <dbReference type="ChEBI" id="CHEBI:15377"/>
        <dbReference type="ChEBI" id="CHEBI:15378"/>
        <dbReference type="ChEBI" id="CHEBI:43474"/>
        <dbReference type="ChEBI" id="CHEBI:58405"/>
        <dbReference type="ChEBI" id="CHEBI:60392"/>
        <dbReference type="EC" id="3.6.1.27"/>
    </reaction>
</comment>
<dbReference type="EMBL" id="VKAC01000019">
    <property type="protein sequence ID" value="TXR51698.1"/>
    <property type="molecule type" value="Genomic_DNA"/>
</dbReference>
<dbReference type="Pfam" id="PF02673">
    <property type="entry name" value="BacA"/>
    <property type="match status" value="1"/>
</dbReference>
<evidence type="ECO:0000256" key="17">
    <source>
        <dbReference type="HAMAP-Rule" id="MF_01006"/>
    </source>
</evidence>
<sequence length="340" mass="35064">MLAAAAPAAAPAATPHLSWTEAAVVGVLQGVSELFPVSSLGHAVLVPALVGGSWARDLDVSAPGSPYLAFIVGLHVATAAALVLFYRRDWARIVTGLVSSVRHRRVTGPDARLGWLLVASTVPVGLVGLVLEHPLRTVLARPVPTAVFLVLNGLVLLLVERGRRRQANPAPSSSTVSAARHRQPTSVLSAVTTTTSAAAPAVAASSSSELATDRRLASLTLRRAVLVGSAQIAALAPGISRSGITMVAGLRAGLNHQDAARFSFLLATPVIAAAGLLELPELFGPLGDGIRGQVLLGSVLAGVSSYVAVRFLDRWFAHGSLRPYAVYCVLAGLVSLALLV</sequence>
<keyword evidence="5 17" id="KW-1003">Cell membrane</keyword>
<evidence type="ECO:0000256" key="5">
    <source>
        <dbReference type="ARBA" id="ARBA00022475"/>
    </source>
</evidence>
<dbReference type="GO" id="GO:0005886">
    <property type="term" value="C:plasma membrane"/>
    <property type="evidence" value="ECO:0007669"/>
    <property type="project" value="UniProtKB-SubCell"/>
</dbReference>
<evidence type="ECO:0000256" key="12">
    <source>
        <dbReference type="ARBA" id="ARBA00023251"/>
    </source>
</evidence>